<gene>
    <name evidence="2" type="ORF">UFOVP704_12</name>
</gene>
<dbReference type="EMBL" id="LR796675">
    <property type="protein sequence ID" value="CAB4158580.1"/>
    <property type="molecule type" value="Genomic_DNA"/>
</dbReference>
<keyword evidence="1" id="KW-0472">Membrane</keyword>
<proteinExistence type="predicted"/>
<accession>A0A6J5NFR9</accession>
<sequence length="35" mass="3934">MTKDEYDKDCTIAVIGNLVLLLLFVAAIVTDLFFK</sequence>
<organism evidence="2">
    <name type="scientific">uncultured Caudovirales phage</name>
    <dbReference type="NCBI Taxonomy" id="2100421"/>
    <lineage>
        <taxon>Viruses</taxon>
        <taxon>Duplodnaviria</taxon>
        <taxon>Heunggongvirae</taxon>
        <taxon>Uroviricota</taxon>
        <taxon>Caudoviricetes</taxon>
        <taxon>Peduoviridae</taxon>
        <taxon>Maltschvirus</taxon>
        <taxon>Maltschvirus maltsch</taxon>
    </lineage>
</organism>
<keyword evidence="1" id="KW-1133">Transmembrane helix</keyword>
<reference evidence="2" key="1">
    <citation type="submission" date="2020-04" db="EMBL/GenBank/DDBJ databases">
        <authorList>
            <person name="Chiriac C."/>
            <person name="Salcher M."/>
            <person name="Ghai R."/>
            <person name="Kavagutti S V."/>
        </authorList>
    </citation>
    <scope>NUCLEOTIDE SEQUENCE</scope>
</reference>
<feature type="transmembrane region" description="Helical" evidence="1">
    <location>
        <begin position="12"/>
        <end position="34"/>
    </location>
</feature>
<evidence type="ECO:0000256" key="1">
    <source>
        <dbReference type="SAM" id="Phobius"/>
    </source>
</evidence>
<keyword evidence="1" id="KW-0812">Transmembrane</keyword>
<name>A0A6J5NFR9_9CAUD</name>
<evidence type="ECO:0000313" key="2">
    <source>
        <dbReference type="EMBL" id="CAB4158580.1"/>
    </source>
</evidence>
<protein>
    <submittedName>
        <fullName evidence="2">Uncharacterized protein</fullName>
    </submittedName>
</protein>